<sequence>MKNLVISGMLLVSGVFFAQDVKPKFVATDDNTIQATYYYDNGQVKQEGSYVDGKLDGKWVSYNEDGTKQASGEYKNGEKVGTWTFWNSGSLSKVEFANSRIASVKKLNNDYLVTK</sequence>
<dbReference type="SUPFAM" id="SSF82185">
    <property type="entry name" value="Histone H3 K4-specific methyltransferase SET7/9 N-terminal domain"/>
    <property type="match status" value="1"/>
</dbReference>
<evidence type="ECO:0000313" key="3">
    <source>
        <dbReference type="Proteomes" id="UP000761423"/>
    </source>
</evidence>
<proteinExistence type="predicted"/>
<accession>A0ABX0I7X1</accession>
<dbReference type="Pfam" id="PF07661">
    <property type="entry name" value="MORN_2"/>
    <property type="match status" value="2"/>
</dbReference>
<name>A0ABX0I7X1_9FLAO</name>
<dbReference type="InterPro" id="IPR011652">
    <property type="entry name" value="MORN_2"/>
</dbReference>
<dbReference type="EMBL" id="JAAJBV010000001">
    <property type="protein sequence ID" value="NHM03232.1"/>
    <property type="molecule type" value="Genomic_DNA"/>
</dbReference>
<keyword evidence="1" id="KW-0732">Signal</keyword>
<organism evidence="2 3">
    <name type="scientific">Flavobacterium celericrescens</name>
    <dbReference type="NCBI Taxonomy" id="2709780"/>
    <lineage>
        <taxon>Bacteria</taxon>
        <taxon>Pseudomonadati</taxon>
        <taxon>Bacteroidota</taxon>
        <taxon>Flavobacteriia</taxon>
        <taxon>Flavobacteriales</taxon>
        <taxon>Flavobacteriaceae</taxon>
        <taxon>Flavobacterium</taxon>
    </lineage>
</organism>
<evidence type="ECO:0000256" key="1">
    <source>
        <dbReference type="SAM" id="SignalP"/>
    </source>
</evidence>
<protein>
    <submittedName>
        <fullName evidence="2">Membrane-binding protein</fullName>
    </submittedName>
</protein>
<evidence type="ECO:0000313" key="2">
    <source>
        <dbReference type="EMBL" id="NHM03232.1"/>
    </source>
</evidence>
<dbReference type="RefSeq" id="WP_166235056.1">
    <property type="nucleotide sequence ID" value="NZ_JAAJBV010000001.1"/>
</dbReference>
<gene>
    <name evidence="2" type="ORF">G4L40_00785</name>
</gene>
<comment type="caution">
    <text evidence="2">The sequence shown here is derived from an EMBL/GenBank/DDBJ whole genome shotgun (WGS) entry which is preliminary data.</text>
</comment>
<reference evidence="2 3" key="1">
    <citation type="submission" date="2020-02" db="EMBL/GenBank/DDBJ databases">
        <authorList>
            <person name="Chen W.-M."/>
        </authorList>
    </citation>
    <scope>NUCLEOTIDE SEQUENCE [LARGE SCALE GENOMIC DNA]</scope>
    <source>
        <strain evidence="2 3">TWA-26</strain>
    </source>
</reference>
<feature type="chain" id="PRO_5045853575" evidence="1">
    <location>
        <begin position="19"/>
        <end position="115"/>
    </location>
</feature>
<feature type="signal peptide" evidence="1">
    <location>
        <begin position="1"/>
        <end position="18"/>
    </location>
</feature>
<dbReference type="Gene3D" id="2.20.110.10">
    <property type="entry name" value="Histone H3 K4-specific methyltransferase SET7/9 N-terminal domain"/>
    <property type="match status" value="1"/>
</dbReference>
<keyword evidence="3" id="KW-1185">Reference proteome</keyword>
<dbReference type="Proteomes" id="UP000761423">
    <property type="component" value="Unassembled WGS sequence"/>
</dbReference>